<proteinExistence type="predicted"/>
<protein>
    <submittedName>
        <fullName evidence="1">Uncharacterized protein</fullName>
    </submittedName>
</protein>
<dbReference type="AlphaFoldDB" id="A0A1D9PAC1"/>
<evidence type="ECO:0000313" key="1">
    <source>
        <dbReference type="EMBL" id="AOZ99035.1"/>
    </source>
</evidence>
<gene>
    <name evidence="1" type="ORF">BIW12_06070</name>
</gene>
<dbReference type="Proteomes" id="UP000178198">
    <property type="component" value="Chromosome"/>
</dbReference>
<dbReference type="EMBL" id="CP017774">
    <property type="protein sequence ID" value="AOZ99035.1"/>
    <property type="molecule type" value="Genomic_DNA"/>
</dbReference>
<dbReference type="KEGG" id="fcm:BIW12_06070"/>
<accession>A0A1D9PAC1</accession>
<keyword evidence="2" id="KW-1185">Reference proteome</keyword>
<organism evidence="1 2">
    <name type="scientific">Flavobacterium commune</name>
    <dbReference type="NCBI Taxonomy" id="1306519"/>
    <lineage>
        <taxon>Bacteria</taxon>
        <taxon>Pseudomonadati</taxon>
        <taxon>Bacteroidota</taxon>
        <taxon>Flavobacteriia</taxon>
        <taxon>Flavobacteriales</taxon>
        <taxon>Flavobacteriaceae</taxon>
        <taxon>Flavobacterium</taxon>
    </lineage>
</organism>
<evidence type="ECO:0000313" key="2">
    <source>
        <dbReference type="Proteomes" id="UP000178198"/>
    </source>
</evidence>
<sequence>MYYKFIYNDNSKRNSIGENFHQLINRINDNWFENYKPTNDLDYYFFNYFLLLYLFVERVDVIFKAINKEYKYFENFPTLQTIRKWSNFIKHPKEFLFTYWPIYYLEGSFHKELLLSDLKIDKDFIFKHYGSVKSERPLKLKKNCNVFVEVPDLENITKEFCDEMNFFFDLLCSNQILIDHLANTSTIEDYFDEDYLHNRL</sequence>
<reference evidence="1 2" key="1">
    <citation type="submission" date="2016-10" db="EMBL/GenBank/DDBJ databases">
        <title>Complete Genome Sequence of Flavobacterium sp. PK15.</title>
        <authorList>
            <person name="Ekwe A."/>
            <person name="Kim S.B."/>
        </authorList>
    </citation>
    <scope>NUCLEOTIDE SEQUENCE [LARGE SCALE GENOMIC DNA]</scope>
    <source>
        <strain evidence="1 2">PK15</strain>
    </source>
</reference>
<name>A0A1D9PAC1_9FLAO</name>